<gene>
    <name evidence="4" type="ORF">Fot_16710</name>
</gene>
<dbReference type="InterPro" id="IPR038538">
    <property type="entry name" value="MTERF_sf"/>
</dbReference>
<comment type="similarity">
    <text evidence="1">Belongs to the mTERF family.</text>
</comment>
<dbReference type="PANTHER" id="PTHR13068:SF133">
    <property type="entry name" value="MITOCHONDRIAL TRANSCRIPTION TERMINATION FACTOR FAMILY PROTEIN"/>
    <property type="match status" value="1"/>
</dbReference>
<dbReference type="EMBL" id="JBFOLJ010000005">
    <property type="protein sequence ID" value="KAL2535319.1"/>
    <property type="molecule type" value="Genomic_DNA"/>
</dbReference>
<proteinExistence type="inferred from homology"/>
<dbReference type="InterPro" id="IPR003690">
    <property type="entry name" value="MTERF"/>
</dbReference>
<dbReference type="PANTHER" id="PTHR13068">
    <property type="entry name" value="CGI-12 PROTEIN-RELATED"/>
    <property type="match status" value="1"/>
</dbReference>
<keyword evidence="5" id="KW-1185">Reference proteome</keyword>
<organism evidence="4 5">
    <name type="scientific">Forsythia ovata</name>
    <dbReference type="NCBI Taxonomy" id="205694"/>
    <lineage>
        <taxon>Eukaryota</taxon>
        <taxon>Viridiplantae</taxon>
        <taxon>Streptophyta</taxon>
        <taxon>Embryophyta</taxon>
        <taxon>Tracheophyta</taxon>
        <taxon>Spermatophyta</taxon>
        <taxon>Magnoliopsida</taxon>
        <taxon>eudicotyledons</taxon>
        <taxon>Gunneridae</taxon>
        <taxon>Pentapetalae</taxon>
        <taxon>asterids</taxon>
        <taxon>lamiids</taxon>
        <taxon>Lamiales</taxon>
        <taxon>Oleaceae</taxon>
        <taxon>Forsythieae</taxon>
        <taxon>Forsythia</taxon>
    </lineage>
</organism>
<keyword evidence="3" id="KW-0809">Transit peptide</keyword>
<dbReference type="SMART" id="SM00733">
    <property type="entry name" value="Mterf"/>
    <property type="match status" value="6"/>
</dbReference>
<dbReference type="Pfam" id="PF02536">
    <property type="entry name" value="mTERF"/>
    <property type="match status" value="1"/>
</dbReference>
<keyword evidence="2" id="KW-0804">Transcription</keyword>
<dbReference type="Proteomes" id="UP001604277">
    <property type="component" value="Unassembled WGS sequence"/>
</dbReference>
<evidence type="ECO:0000256" key="3">
    <source>
        <dbReference type="ARBA" id="ARBA00022946"/>
    </source>
</evidence>
<dbReference type="Gene3D" id="1.25.70.10">
    <property type="entry name" value="Transcription termination factor 3, mitochondrial"/>
    <property type="match status" value="1"/>
</dbReference>
<dbReference type="AlphaFoldDB" id="A0ABD1VD92"/>
<accession>A0ABD1VD92</accession>
<comment type="caution">
    <text evidence="4">The sequence shown here is derived from an EMBL/GenBank/DDBJ whole genome shotgun (WGS) entry which is preliminary data.</text>
</comment>
<evidence type="ECO:0000256" key="2">
    <source>
        <dbReference type="ARBA" id="ARBA00022472"/>
    </source>
</evidence>
<dbReference type="GO" id="GO:0006353">
    <property type="term" value="P:DNA-templated transcription termination"/>
    <property type="evidence" value="ECO:0007669"/>
    <property type="project" value="UniProtKB-KW"/>
</dbReference>
<evidence type="ECO:0000313" key="5">
    <source>
        <dbReference type="Proteomes" id="UP001604277"/>
    </source>
</evidence>
<protein>
    <submittedName>
        <fullName evidence="4">Mitochondrial transcription termination factor family protein</fullName>
    </submittedName>
</protein>
<evidence type="ECO:0000256" key="1">
    <source>
        <dbReference type="ARBA" id="ARBA00007692"/>
    </source>
</evidence>
<dbReference type="FunFam" id="1.25.70.10:FF:000001">
    <property type="entry name" value="Mitochondrial transcription termination factor-like"/>
    <property type="match status" value="1"/>
</dbReference>
<keyword evidence="2" id="KW-0805">Transcription regulation</keyword>
<name>A0ABD1VD92_9LAMI</name>
<reference evidence="5" key="1">
    <citation type="submission" date="2024-07" db="EMBL/GenBank/DDBJ databases">
        <title>Two chromosome-level genome assemblies of Korean endemic species Abeliophyllum distichum and Forsythia ovata (Oleaceae).</title>
        <authorList>
            <person name="Jang H."/>
        </authorList>
    </citation>
    <scope>NUCLEOTIDE SEQUENCE [LARGE SCALE GENOMIC DNA]</scope>
</reference>
<keyword evidence="2" id="KW-0806">Transcription termination</keyword>
<evidence type="ECO:0000313" key="4">
    <source>
        <dbReference type="EMBL" id="KAL2535319.1"/>
    </source>
</evidence>
<sequence length="382" mass="43876">MFSSICIQKRIFYTHRFVNNSYLYESSLFILQNALFRSGYRSLSSDCLNNFSTGASPETVVKDKSEKIEKVKALFRNYGFNDTHISSIAKMLPTVFLCDPQKILSPKLDFLHSIGVLKTDIPKTIVSNPSFLGRSLEKQIIPCYNFLKSVPLSDKEILMMINRNARILGANVEMVASNVEVLRQYGVPPSSISFLISRHPSAVQRDNEKFKKCLDEVTRMGFNPLNTVFVLAVDVLCTTSKLTWDLKFDVFRRFGLSDDEILLAFRLHPSCMHLSQNKIARGMNFFVNEMKREPASVIRTPAVLFYSMEKRIIPWCRVIVRLVQKGFLKHNYQLMSFLKYTEEDFLSKFVHLYKDDLPELMDIYNQGMVCGDSICLDPTVLG</sequence>